<feature type="transmembrane region" description="Helical" evidence="10">
    <location>
        <begin position="7"/>
        <end position="24"/>
    </location>
</feature>
<feature type="transmembrane region" description="Helical" evidence="10">
    <location>
        <begin position="353"/>
        <end position="373"/>
    </location>
</feature>
<keyword evidence="3" id="KW-0813">Transport</keyword>
<feature type="transmembrane region" description="Helical" evidence="10">
    <location>
        <begin position="135"/>
        <end position="155"/>
    </location>
</feature>
<evidence type="ECO:0000313" key="13">
    <source>
        <dbReference type="Proteomes" id="UP001519460"/>
    </source>
</evidence>
<protein>
    <recommendedName>
        <fullName evidence="8">Sugar phosphate exchanger 3</fullName>
    </recommendedName>
    <alternativeName>
        <fullName evidence="9">Solute carrier family 37 member 3</fullName>
    </alternativeName>
</protein>
<evidence type="ECO:0000256" key="6">
    <source>
        <dbReference type="ARBA" id="ARBA00022989"/>
    </source>
</evidence>
<accession>A0ABD0L029</accession>
<feature type="transmembrane region" description="Helical" evidence="10">
    <location>
        <begin position="379"/>
        <end position="400"/>
    </location>
</feature>
<dbReference type="SUPFAM" id="SSF103473">
    <property type="entry name" value="MFS general substrate transporter"/>
    <property type="match status" value="1"/>
</dbReference>
<evidence type="ECO:0000256" key="4">
    <source>
        <dbReference type="ARBA" id="ARBA00022597"/>
    </source>
</evidence>
<dbReference type="InterPro" id="IPR020846">
    <property type="entry name" value="MFS_dom"/>
</dbReference>
<dbReference type="AlphaFoldDB" id="A0ABD0L029"/>
<evidence type="ECO:0000256" key="10">
    <source>
        <dbReference type="SAM" id="Phobius"/>
    </source>
</evidence>
<evidence type="ECO:0000256" key="3">
    <source>
        <dbReference type="ARBA" id="ARBA00022448"/>
    </source>
</evidence>
<organism evidence="12 13">
    <name type="scientific">Batillaria attramentaria</name>
    <dbReference type="NCBI Taxonomy" id="370345"/>
    <lineage>
        <taxon>Eukaryota</taxon>
        <taxon>Metazoa</taxon>
        <taxon>Spiralia</taxon>
        <taxon>Lophotrochozoa</taxon>
        <taxon>Mollusca</taxon>
        <taxon>Gastropoda</taxon>
        <taxon>Caenogastropoda</taxon>
        <taxon>Sorbeoconcha</taxon>
        <taxon>Cerithioidea</taxon>
        <taxon>Batillariidae</taxon>
        <taxon>Batillaria</taxon>
    </lineage>
</organism>
<keyword evidence="5 10" id="KW-0812">Transmembrane</keyword>
<dbReference type="PIRSF" id="PIRSF002808">
    <property type="entry name" value="Hexose_phosphate_transp"/>
    <property type="match status" value="1"/>
</dbReference>
<dbReference type="InterPro" id="IPR011701">
    <property type="entry name" value="MFS"/>
</dbReference>
<keyword evidence="13" id="KW-1185">Reference proteome</keyword>
<name>A0ABD0L029_9CAEN</name>
<evidence type="ECO:0000313" key="12">
    <source>
        <dbReference type="EMBL" id="KAK7492866.1"/>
    </source>
</evidence>
<feature type="transmembrane region" description="Helical" evidence="10">
    <location>
        <begin position="455"/>
        <end position="475"/>
    </location>
</feature>
<feature type="transmembrane region" description="Helical" evidence="10">
    <location>
        <begin position="73"/>
        <end position="91"/>
    </location>
</feature>
<comment type="similarity">
    <text evidence="2">Belongs to the major facilitator superfamily. Organophosphate:Pi antiporter (OPA) (TC 2.A.1.4) family.</text>
</comment>
<feature type="domain" description="Major facilitator superfamily (MFS) profile" evidence="11">
    <location>
        <begin position="11"/>
        <end position="478"/>
    </location>
</feature>
<dbReference type="Proteomes" id="UP001519460">
    <property type="component" value="Unassembled WGS sequence"/>
</dbReference>
<evidence type="ECO:0000256" key="5">
    <source>
        <dbReference type="ARBA" id="ARBA00022692"/>
    </source>
</evidence>
<comment type="subcellular location">
    <subcellularLocation>
        <location evidence="1">Membrane</location>
        <topology evidence="1">Multi-pass membrane protein</topology>
    </subcellularLocation>
</comment>
<reference evidence="12 13" key="1">
    <citation type="journal article" date="2023" name="Sci. Data">
        <title>Genome assembly of the Korean intertidal mud-creeper Batillaria attramentaria.</title>
        <authorList>
            <person name="Patra A.K."/>
            <person name="Ho P.T."/>
            <person name="Jun S."/>
            <person name="Lee S.J."/>
            <person name="Kim Y."/>
            <person name="Won Y.J."/>
        </authorList>
    </citation>
    <scope>NUCLEOTIDE SEQUENCE [LARGE SCALE GENOMIC DNA]</scope>
    <source>
        <strain evidence="12">Wonlab-2016</strain>
    </source>
</reference>
<sequence length="503" mass="54898">MGRWTFYHPVVFLLTFFSYAFFHATRKTFSNVKTTIAAEWTPSPLNNVSASCTPYDQWNKRHLFDTKDDAEKFMGILDASFMFAYAVGLYLSGFIADRHDLRIVLGSGMCLTAVTVFMFGPVFEWTHFYSKPAYVAVWILNGLLQSSGWPSVVAVMGNWFGKGSRGLILGIWSACASVGNIIGALMVTAVLDYGYEYAFMLTSAVLFAGGLFNYFGLVPSPRDVGLPMPDEGPESQTDEASSNIQRQPLLQEGDEEDDGLVSETVIYSITDTRPKAIGFFRALLLPGVIPYALSYAFLKLVNYSFFFWLPFYLSGAYGLPETTADEVSIWYDIGGIIGGTIAGFISDRLQKRGIVVVPMLILAVPMLFIYGLAGIAGRVVINCVMLTFVGLMIGGVANLISAAISADLGRQKQLQGNSEALSTVTGIVDGTGSLGAALGQVAVPYLQVSYGWRSVFYLFMVTTFLTAVCIAPVCVQELRDLGCRCSRSRQRGAGLATEDDKDE</sequence>
<evidence type="ECO:0000259" key="11">
    <source>
        <dbReference type="PROSITE" id="PS50850"/>
    </source>
</evidence>
<dbReference type="InterPro" id="IPR036259">
    <property type="entry name" value="MFS_trans_sf"/>
</dbReference>
<dbReference type="PANTHER" id="PTHR43184:SF12">
    <property type="entry name" value="SUGAR PHOSPHATE EXCHANGER 3"/>
    <property type="match status" value="1"/>
</dbReference>
<evidence type="ECO:0000256" key="8">
    <source>
        <dbReference type="ARBA" id="ARBA00041091"/>
    </source>
</evidence>
<feature type="transmembrane region" description="Helical" evidence="10">
    <location>
        <begin position="283"/>
        <end position="309"/>
    </location>
</feature>
<keyword evidence="7 10" id="KW-0472">Membrane</keyword>
<gene>
    <name evidence="12" type="ORF">BaRGS_00015813</name>
</gene>
<proteinExistence type="inferred from homology"/>
<dbReference type="PANTHER" id="PTHR43184">
    <property type="entry name" value="MAJOR FACILITATOR SUPERFAMILY TRANSPORTER 16, ISOFORM B"/>
    <property type="match status" value="1"/>
</dbReference>
<dbReference type="PROSITE" id="PS50850">
    <property type="entry name" value="MFS"/>
    <property type="match status" value="1"/>
</dbReference>
<dbReference type="GO" id="GO:0016020">
    <property type="term" value="C:membrane"/>
    <property type="evidence" value="ECO:0007669"/>
    <property type="project" value="UniProtKB-SubCell"/>
</dbReference>
<feature type="transmembrane region" description="Helical" evidence="10">
    <location>
        <begin position="167"/>
        <end position="191"/>
    </location>
</feature>
<dbReference type="Gene3D" id="1.20.1250.20">
    <property type="entry name" value="MFS general substrate transporter like domains"/>
    <property type="match status" value="2"/>
</dbReference>
<feature type="transmembrane region" description="Helical" evidence="10">
    <location>
        <begin position="197"/>
        <end position="218"/>
    </location>
</feature>
<dbReference type="EMBL" id="JACVVK020000098">
    <property type="protein sequence ID" value="KAK7492866.1"/>
    <property type="molecule type" value="Genomic_DNA"/>
</dbReference>
<evidence type="ECO:0000256" key="7">
    <source>
        <dbReference type="ARBA" id="ARBA00023136"/>
    </source>
</evidence>
<feature type="transmembrane region" description="Helical" evidence="10">
    <location>
        <begin position="103"/>
        <end position="123"/>
    </location>
</feature>
<dbReference type="Pfam" id="PF07690">
    <property type="entry name" value="MFS_1"/>
    <property type="match status" value="1"/>
</dbReference>
<evidence type="ECO:0000256" key="9">
    <source>
        <dbReference type="ARBA" id="ARBA00042039"/>
    </source>
</evidence>
<feature type="transmembrane region" description="Helical" evidence="10">
    <location>
        <begin position="329"/>
        <end position="346"/>
    </location>
</feature>
<evidence type="ECO:0000256" key="2">
    <source>
        <dbReference type="ARBA" id="ARBA00009598"/>
    </source>
</evidence>
<feature type="transmembrane region" description="Helical" evidence="10">
    <location>
        <begin position="420"/>
        <end position="443"/>
    </location>
</feature>
<keyword evidence="6 10" id="KW-1133">Transmembrane helix</keyword>
<comment type="caution">
    <text evidence="12">The sequence shown here is derived from an EMBL/GenBank/DDBJ whole genome shotgun (WGS) entry which is preliminary data.</text>
</comment>
<evidence type="ECO:0000256" key="1">
    <source>
        <dbReference type="ARBA" id="ARBA00004141"/>
    </source>
</evidence>
<keyword evidence="4" id="KW-0762">Sugar transport</keyword>
<dbReference type="InterPro" id="IPR000849">
    <property type="entry name" value="Sugar_P_transporter"/>
</dbReference>